<name>A0AAD7G329_MYCRO</name>
<protein>
    <submittedName>
        <fullName evidence="1">Uncharacterized protein</fullName>
    </submittedName>
</protein>
<dbReference type="Proteomes" id="UP001221757">
    <property type="component" value="Unassembled WGS sequence"/>
</dbReference>
<proteinExistence type="predicted"/>
<keyword evidence="2" id="KW-1185">Reference proteome</keyword>
<evidence type="ECO:0000313" key="1">
    <source>
        <dbReference type="EMBL" id="KAJ7661130.1"/>
    </source>
</evidence>
<sequence length="217" mass="24376">MSPRTKCACSHSEGPPHRWAGEVQNGEVRAALNISINLPLVKIACESAQFTAPARSLRDWMRSSTAKSLVKARRPCLVYDVTQSLICLMSTFEGAAREALTPMQRHFLVPVYPNIGPEKSPQPHVHSSPDWKSCPQQWILLVLIKPLGEDCQQLHSWGSEDKAWHFDEKAMSSLESIYKKKCLEWDKKCRSDHKARSIIGLQIDRNITLSPENGSGC</sequence>
<accession>A0AAD7G329</accession>
<reference evidence="1" key="1">
    <citation type="submission" date="2023-03" db="EMBL/GenBank/DDBJ databases">
        <title>Massive genome expansion in bonnet fungi (Mycena s.s.) driven by repeated elements and novel gene families across ecological guilds.</title>
        <authorList>
            <consortium name="Lawrence Berkeley National Laboratory"/>
            <person name="Harder C.B."/>
            <person name="Miyauchi S."/>
            <person name="Viragh M."/>
            <person name="Kuo A."/>
            <person name="Thoen E."/>
            <person name="Andreopoulos B."/>
            <person name="Lu D."/>
            <person name="Skrede I."/>
            <person name="Drula E."/>
            <person name="Henrissat B."/>
            <person name="Morin E."/>
            <person name="Kohler A."/>
            <person name="Barry K."/>
            <person name="LaButti K."/>
            <person name="Morin E."/>
            <person name="Salamov A."/>
            <person name="Lipzen A."/>
            <person name="Mereny Z."/>
            <person name="Hegedus B."/>
            <person name="Baldrian P."/>
            <person name="Stursova M."/>
            <person name="Weitz H."/>
            <person name="Taylor A."/>
            <person name="Grigoriev I.V."/>
            <person name="Nagy L.G."/>
            <person name="Martin F."/>
            <person name="Kauserud H."/>
        </authorList>
    </citation>
    <scope>NUCLEOTIDE SEQUENCE</scope>
    <source>
        <strain evidence="1">CBHHK067</strain>
    </source>
</reference>
<dbReference type="EMBL" id="JARKIE010000252">
    <property type="protein sequence ID" value="KAJ7661130.1"/>
    <property type="molecule type" value="Genomic_DNA"/>
</dbReference>
<dbReference type="AlphaFoldDB" id="A0AAD7G329"/>
<comment type="caution">
    <text evidence="1">The sequence shown here is derived from an EMBL/GenBank/DDBJ whole genome shotgun (WGS) entry which is preliminary data.</text>
</comment>
<gene>
    <name evidence="1" type="ORF">B0H17DRAFT_1185244</name>
</gene>
<evidence type="ECO:0000313" key="2">
    <source>
        <dbReference type="Proteomes" id="UP001221757"/>
    </source>
</evidence>
<organism evidence="1 2">
    <name type="scientific">Mycena rosella</name>
    <name type="common">Pink bonnet</name>
    <name type="synonym">Agaricus rosellus</name>
    <dbReference type="NCBI Taxonomy" id="1033263"/>
    <lineage>
        <taxon>Eukaryota</taxon>
        <taxon>Fungi</taxon>
        <taxon>Dikarya</taxon>
        <taxon>Basidiomycota</taxon>
        <taxon>Agaricomycotina</taxon>
        <taxon>Agaricomycetes</taxon>
        <taxon>Agaricomycetidae</taxon>
        <taxon>Agaricales</taxon>
        <taxon>Marasmiineae</taxon>
        <taxon>Mycenaceae</taxon>
        <taxon>Mycena</taxon>
    </lineage>
</organism>